<dbReference type="AlphaFoldDB" id="X1J3H0"/>
<protein>
    <submittedName>
        <fullName evidence="2">Uncharacterized protein</fullName>
    </submittedName>
</protein>
<dbReference type="EMBL" id="BARU01027724">
    <property type="protein sequence ID" value="GAH76025.1"/>
    <property type="molecule type" value="Genomic_DNA"/>
</dbReference>
<evidence type="ECO:0000256" key="1">
    <source>
        <dbReference type="SAM" id="MobiDB-lite"/>
    </source>
</evidence>
<comment type="caution">
    <text evidence="2">The sequence shown here is derived from an EMBL/GenBank/DDBJ whole genome shotgun (WGS) entry which is preliminary data.</text>
</comment>
<reference evidence="2" key="1">
    <citation type="journal article" date="2014" name="Front. Microbiol.">
        <title>High frequency of phylogenetically diverse reductive dehalogenase-homologous genes in deep subseafloor sedimentary metagenomes.</title>
        <authorList>
            <person name="Kawai M."/>
            <person name="Futagami T."/>
            <person name="Toyoda A."/>
            <person name="Takaki Y."/>
            <person name="Nishi S."/>
            <person name="Hori S."/>
            <person name="Arai W."/>
            <person name="Tsubouchi T."/>
            <person name="Morono Y."/>
            <person name="Uchiyama I."/>
            <person name="Ito T."/>
            <person name="Fujiyama A."/>
            <person name="Inagaki F."/>
            <person name="Takami H."/>
        </authorList>
    </citation>
    <scope>NUCLEOTIDE SEQUENCE</scope>
    <source>
        <strain evidence="2">Expedition CK06-06</strain>
    </source>
</reference>
<sequence length="57" mass="5964">MKAYASYWTARAVRRSAILVVAVCVLAGGGGLRQCGEGGARGAAPRRAKPVRPARPR</sequence>
<gene>
    <name evidence="2" type="ORF">S03H2_44349</name>
</gene>
<accession>X1J3H0</accession>
<proteinExistence type="predicted"/>
<name>X1J3H0_9ZZZZ</name>
<feature type="compositionally biased region" description="Basic residues" evidence="1">
    <location>
        <begin position="44"/>
        <end position="57"/>
    </location>
</feature>
<organism evidence="2">
    <name type="scientific">marine sediment metagenome</name>
    <dbReference type="NCBI Taxonomy" id="412755"/>
    <lineage>
        <taxon>unclassified sequences</taxon>
        <taxon>metagenomes</taxon>
        <taxon>ecological metagenomes</taxon>
    </lineage>
</organism>
<feature type="non-terminal residue" evidence="2">
    <location>
        <position position="57"/>
    </location>
</feature>
<feature type="region of interest" description="Disordered" evidence="1">
    <location>
        <begin position="35"/>
        <end position="57"/>
    </location>
</feature>
<evidence type="ECO:0000313" key="2">
    <source>
        <dbReference type="EMBL" id="GAH76025.1"/>
    </source>
</evidence>